<protein>
    <recommendedName>
        <fullName evidence="1">FlgO domain-containing protein</fullName>
    </recommendedName>
</protein>
<feature type="non-terminal residue" evidence="2">
    <location>
        <position position="98"/>
    </location>
</feature>
<feature type="domain" description="FlgO" evidence="1">
    <location>
        <begin position="45"/>
        <end position="97"/>
    </location>
</feature>
<reference evidence="2" key="1">
    <citation type="submission" date="2018-05" db="EMBL/GenBank/DDBJ databases">
        <authorList>
            <person name="Lanie J.A."/>
            <person name="Ng W.-L."/>
            <person name="Kazmierczak K.M."/>
            <person name="Andrzejewski T.M."/>
            <person name="Davidsen T.M."/>
            <person name="Wayne K.J."/>
            <person name="Tettelin H."/>
            <person name="Glass J.I."/>
            <person name="Rusch D."/>
            <person name="Podicherti R."/>
            <person name="Tsui H.-C.T."/>
            <person name="Winkler M.E."/>
        </authorList>
    </citation>
    <scope>NUCLEOTIDE SEQUENCE</scope>
</reference>
<evidence type="ECO:0000259" key="1">
    <source>
        <dbReference type="Pfam" id="PF17680"/>
    </source>
</evidence>
<sequence>MIITSHLRLVSVFVVQAITVLSLVGCQFMGPKDTKDSDMISISHEAAKNLMTQSKNRLEAGQMILTSFANIDDLTKSSTFGRIVAQQVGSGFSSQGHH</sequence>
<accession>A0A382ZKG2</accession>
<evidence type="ECO:0000313" key="2">
    <source>
        <dbReference type="EMBL" id="SVD95555.1"/>
    </source>
</evidence>
<organism evidence="2">
    <name type="scientific">marine metagenome</name>
    <dbReference type="NCBI Taxonomy" id="408172"/>
    <lineage>
        <taxon>unclassified sequences</taxon>
        <taxon>metagenomes</taxon>
        <taxon>ecological metagenomes</taxon>
    </lineage>
</organism>
<proteinExistence type="predicted"/>
<dbReference type="AlphaFoldDB" id="A0A382ZKG2"/>
<gene>
    <name evidence="2" type="ORF">METZ01_LOCUS448409</name>
</gene>
<dbReference type="Pfam" id="PF17680">
    <property type="entry name" value="FlgO"/>
    <property type="match status" value="1"/>
</dbReference>
<name>A0A382ZKG2_9ZZZZ</name>
<dbReference type="EMBL" id="UINC01184369">
    <property type="protein sequence ID" value="SVD95555.1"/>
    <property type="molecule type" value="Genomic_DNA"/>
</dbReference>
<dbReference type="InterPro" id="IPR041215">
    <property type="entry name" value="FlgO_dom"/>
</dbReference>